<dbReference type="GO" id="GO:0046872">
    <property type="term" value="F:metal ion binding"/>
    <property type="evidence" value="ECO:0007669"/>
    <property type="project" value="UniProtKB-KW"/>
</dbReference>
<dbReference type="Proteomes" id="UP000183317">
    <property type="component" value="Unassembled WGS sequence"/>
</dbReference>
<feature type="binding site" evidence="6">
    <location>
        <position position="85"/>
    </location>
    <ligand>
        <name>Mg(2+)</name>
        <dbReference type="ChEBI" id="CHEBI:18420"/>
        <label>1</label>
        <note>catalytic</note>
    </ligand>
</feature>
<evidence type="ECO:0000313" key="8">
    <source>
        <dbReference type="EMBL" id="OGE64120.1"/>
    </source>
</evidence>
<accession>A0A1F5MFP3</accession>
<evidence type="ECO:0000256" key="6">
    <source>
        <dbReference type="PIRSR" id="PIRSR600760-2"/>
    </source>
</evidence>
<evidence type="ECO:0000256" key="1">
    <source>
        <dbReference type="ARBA" id="ARBA00001033"/>
    </source>
</evidence>
<dbReference type="InterPro" id="IPR000760">
    <property type="entry name" value="Inositol_monophosphatase-like"/>
</dbReference>
<reference evidence="8 9" key="1">
    <citation type="journal article" date="2016" name="Nat. Commun.">
        <title>Thousands of microbial genomes shed light on interconnected biogeochemical processes in an aquifer system.</title>
        <authorList>
            <person name="Anantharaman K."/>
            <person name="Brown C.T."/>
            <person name="Hug L.A."/>
            <person name="Sharon I."/>
            <person name="Castelle C.J."/>
            <person name="Probst A.J."/>
            <person name="Thomas B.C."/>
            <person name="Singh A."/>
            <person name="Wilkins M.J."/>
            <person name="Karaoz U."/>
            <person name="Brodie E.L."/>
            <person name="Williams K.H."/>
            <person name="Hubbard S.S."/>
            <person name="Banfield J.F."/>
        </authorList>
    </citation>
    <scope>NUCLEOTIDE SEQUENCE [LARGE SCALE GENOMIC DNA]</scope>
</reference>
<dbReference type="GO" id="GO:0007165">
    <property type="term" value="P:signal transduction"/>
    <property type="evidence" value="ECO:0007669"/>
    <property type="project" value="TreeGrafter"/>
</dbReference>
<evidence type="ECO:0000256" key="3">
    <source>
        <dbReference type="ARBA" id="ARBA00022723"/>
    </source>
</evidence>
<dbReference type="SUPFAM" id="SSF56655">
    <property type="entry name" value="Carbohydrate phosphatase"/>
    <property type="match status" value="1"/>
</dbReference>
<sequence length="260" mass="28948">MEESQFLKVAKKAALKAGKVISEYSGKDEHKNVKHGDPSDYATEADIEAEKTIVKILTSNFPDHNILAEEQTNINKKSEYTWIIDPIDGTIAFGQNIPNYTVSIGLLKNNAPVIGVINHVCFKNLYWAETGKRAFLNGKRIKVSSKKNLDDSVADLELGHRQRRQSRMDSYINKLITKIGYIFHFGSAVFSQALVADGTLDFYVSQAYPWDFAAGAVIVREAGGKVTDFSGNEPDWSKERLNIVASNGLIHEQILEALKV</sequence>
<name>A0A1F5MFP3_9BACT</name>
<dbReference type="CDD" id="cd01639">
    <property type="entry name" value="IMPase"/>
    <property type="match status" value="1"/>
</dbReference>
<comment type="catalytic activity">
    <reaction evidence="1 7">
        <text>a myo-inositol phosphate + H2O = myo-inositol + phosphate</text>
        <dbReference type="Rhea" id="RHEA:24056"/>
        <dbReference type="ChEBI" id="CHEBI:15377"/>
        <dbReference type="ChEBI" id="CHEBI:17268"/>
        <dbReference type="ChEBI" id="CHEBI:43474"/>
        <dbReference type="ChEBI" id="CHEBI:84139"/>
        <dbReference type="EC" id="3.1.3.25"/>
    </reaction>
</comment>
<dbReference type="FunFam" id="3.30.540.10:FF:000003">
    <property type="entry name" value="Inositol-1-monophosphatase"/>
    <property type="match status" value="1"/>
</dbReference>
<dbReference type="AlphaFoldDB" id="A0A1F5MFP3"/>
<dbReference type="Gene3D" id="3.40.190.80">
    <property type="match status" value="1"/>
</dbReference>
<feature type="binding site" evidence="6">
    <location>
        <position position="69"/>
    </location>
    <ligand>
        <name>Mg(2+)</name>
        <dbReference type="ChEBI" id="CHEBI:18420"/>
        <label>1</label>
        <note>catalytic</note>
    </ligand>
</feature>
<evidence type="ECO:0000256" key="7">
    <source>
        <dbReference type="RuleBase" id="RU364068"/>
    </source>
</evidence>
<dbReference type="PRINTS" id="PR00377">
    <property type="entry name" value="IMPHPHTASES"/>
</dbReference>
<comment type="caution">
    <text evidence="8">The sequence shown here is derived from an EMBL/GenBank/DDBJ whole genome shotgun (WGS) entry which is preliminary data.</text>
</comment>
<proteinExistence type="inferred from homology"/>
<comment type="cofactor">
    <cofactor evidence="2 6 7">
        <name>Mg(2+)</name>
        <dbReference type="ChEBI" id="CHEBI:18420"/>
    </cofactor>
</comment>
<dbReference type="GO" id="GO:0006020">
    <property type="term" value="P:inositol metabolic process"/>
    <property type="evidence" value="ECO:0007669"/>
    <property type="project" value="TreeGrafter"/>
</dbReference>
<feature type="binding site" evidence="6">
    <location>
        <position position="87"/>
    </location>
    <ligand>
        <name>Mg(2+)</name>
        <dbReference type="ChEBI" id="CHEBI:18420"/>
        <label>1</label>
        <note>catalytic</note>
    </ligand>
</feature>
<organism evidence="8 9">
    <name type="scientific">Candidatus Daviesbacteria bacterium RIFCSPLOWO2_02_FULL_36_8</name>
    <dbReference type="NCBI Taxonomy" id="1797793"/>
    <lineage>
        <taxon>Bacteria</taxon>
        <taxon>Candidatus Daviesiibacteriota</taxon>
    </lineage>
</organism>
<dbReference type="Gene3D" id="3.30.540.10">
    <property type="entry name" value="Fructose-1,6-Bisphosphatase, subunit A, domain 1"/>
    <property type="match status" value="1"/>
</dbReference>
<dbReference type="GO" id="GO:0008934">
    <property type="term" value="F:inositol monophosphate 1-phosphatase activity"/>
    <property type="evidence" value="ECO:0007669"/>
    <property type="project" value="InterPro"/>
</dbReference>
<keyword evidence="5 6" id="KW-0460">Magnesium</keyword>
<dbReference type="EC" id="3.1.3.25" evidence="7"/>
<evidence type="ECO:0000256" key="5">
    <source>
        <dbReference type="ARBA" id="ARBA00022842"/>
    </source>
</evidence>
<evidence type="ECO:0000313" key="9">
    <source>
        <dbReference type="Proteomes" id="UP000183317"/>
    </source>
</evidence>
<dbReference type="PANTHER" id="PTHR20854:SF4">
    <property type="entry name" value="INOSITOL-1-MONOPHOSPHATASE-RELATED"/>
    <property type="match status" value="1"/>
</dbReference>
<dbReference type="InterPro" id="IPR020550">
    <property type="entry name" value="Inositol_monophosphatase_CS"/>
</dbReference>
<dbReference type="PROSITE" id="PS00630">
    <property type="entry name" value="IMP_2"/>
    <property type="match status" value="1"/>
</dbReference>
<gene>
    <name evidence="8" type="ORF">A3J13_00685</name>
</gene>
<protein>
    <recommendedName>
        <fullName evidence="7">Inositol-1-monophosphatase</fullName>
        <ecNumber evidence="7">3.1.3.25</ecNumber>
    </recommendedName>
</protein>
<evidence type="ECO:0000256" key="4">
    <source>
        <dbReference type="ARBA" id="ARBA00022801"/>
    </source>
</evidence>
<feature type="binding site" evidence="6">
    <location>
        <position position="88"/>
    </location>
    <ligand>
        <name>Mg(2+)</name>
        <dbReference type="ChEBI" id="CHEBI:18420"/>
        <label>1</label>
        <note>catalytic</note>
    </ligand>
</feature>
<comment type="similarity">
    <text evidence="7">Belongs to the inositol monophosphatase superfamily.</text>
</comment>
<keyword evidence="4 7" id="KW-0378">Hydrolase</keyword>
<evidence type="ECO:0000256" key="2">
    <source>
        <dbReference type="ARBA" id="ARBA00001946"/>
    </source>
</evidence>
<dbReference type="PANTHER" id="PTHR20854">
    <property type="entry name" value="INOSITOL MONOPHOSPHATASE"/>
    <property type="match status" value="1"/>
</dbReference>
<dbReference type="InterPro" id="IPR033942">
    <property type="entry name" value="IMPase"/>
</dbReference>
<dbReference type="GO" id="GO:0046854">
    <property type="term" value="P:phosphatidylinositol phosphate biosynthetic process"/>
    <property type="evidence" value="ECO:0007669"/>
    <property type="project" value="InterPro"/>
</dbReference>
<keyword evidence="3 6" id="KW-0479">Metal-binding</keyword>
<feature type="binding site" evidence="6">
    <location>
        <position position="211"/>
    </location>
    <ligand>
        <name>Mg(2+)</name>
        <dbReference type="ChEBI" id="CHEBI:18420"/>
        <label>1</label>
        <note>catalytic</note>
    </ligand>
</feature>
<dbReference type="Pfam" id="PF00459">
    <property type="entry name" value="Inositol_P"/>
    <property type="match status" value="1"/>
</dbReference>
<dbReference type="EMBL" id="MFDU01000046">
    <property type="protein sequence ID" value="OGE64120.1"/>
    <property type="molecule type" value="Genomic_DNA"/>
</dbReference>